<dbReference type="EMBL" id="JAHRIO010041852">
    <property type="protein sequence ID" value="MEQ2172360.1"/>
    <property type="molecule type" value="Genomic_DNA"/>
</dbReference>
<protein>
    <submittedName>
        <fullName evidence="1">Uncharacterized protein</fullName>
    </submittedName>
</protein>
<evidence type="ECO:0000313" key="1">
    <source>
        <dbReference type="EMBL" id="MEQ2172360.1"/>
    </source>
</evidence>
<gene>
    <name evidence="1" type="ORF">GOODEAATRI_020254</name>
</gene>
<comment type="caution">
    <text evidence="1">The sequence shown here is derived from an EMBL/GenBank/DDBJ whole genome shotgun (WGS) entry which is preliminary data.</text>
</comment>
<sequence length="94" mass="10743">MNLALIHDRLHIKSFWENRISADNQHADTEEQRMNKSALRKSVRPHLLFITAVMMFLCKNVCACTQMSGDHQLRTPSEPHQSLANSWVTVAALT</sequence>
<keyword evidence="2" id="KW-1185">Reference proteome</keyword>
<evidence type="ECO:0000313" key="2">
    <source>
        <dbReference type="Proteomes" id="UP001476798"/>
    </source>
</evidence>
<proteinExistence type="predicted"/>
<dbReference type="Proteomes" id="UP001476798">
    <property type="component" value="Unassembled WGS sequence"/>
</dbReference>
<reference evidence="1 2" key="1">
    <citation type="submission" date="2021-06" db="EMBL/GenBank/DDBJ databases">
        <authorList>
            <person name="Palmer J.M."/>
        </authorList>
    </citation>
    <scope>NUCLEOTIDE SEQUENCE [LARGE SCALE GENOMIC DNA]</scope>
    <source>
        <strain evidence="1 2">GA_2019</strain>
        <tissue evidence="1">Muscle</tissue>
    </source>
</reference>
<name>A0ABV0NLT1_9TELE</name>
<accession>A0ABV0NLT1</accession>
<organism evidence="1 2">
    <name type="scientific">Goodea atripinnis</name>
    <dbReference type="NCBI Taxonomy" id="208336"/>
    <lineage>
        <taxon>Eukaryota</taxon>
        <taxon>Metazoa</taxon>
        <taxon>Chordata</taxon>
        <taxon>Craniata</taxon>
        <taxon>Vertebrata</taxon>
        <taxon>Euteleostomi</taxon>
        <taxon>Actinopterygii</taxon>
        <taxon>Neopterygii</taxon>
        <taxon>Teleostei</taxon>
        <taxon>Neoteleostei</taxon>
        <taxon>Acanthomorphata</taxon>
        <taxon>Ovalentaria</taxon>
        <taxon>Atherinomorphae</taxon>
        <taxon>Cyprinodontiformes</taxon>
        <taxon>Goodeidae</taxon>
        <taxon>Goodea</taxon>
    </lineage>
</organism>